<dbReference type="Gene3D" id="3.40.50.10180">
    <property type="entry name" value="Glycerate kinase, MOFRL-like N-terminal domain"/>
    <property type="match status" value="1"/>
</dbReference>
<dbReference type="PANTHER" id="PTHR12227">
    <property type="entry name" value="GLYCERATE KINASE"/>
    <property type="match status" value="1"/>
</dbReference>
<feature type="non-terminal residue" evidence="2">
    <location>
        <position position="376"/>
    </location>
</feature>
<dbReference type="PANTHER" id="PTHR12227:SF0">
    <property type="entry name" value="GLYCERATE KINASE"/>
    <property type="match status" value="1"/>
</dbReference>
<evidence type="ECO:0000313" key="2">
    <source>
        <dbReference type="EMBL" id="GAF68154.1"/>
    </source>
</evidence>
<organism evidence="2">
    <name type="scientific">marine sediment metagenome</name>
    <dbReference type="NCBI Taxonomy" id="412755"/>
    <lineage>
        <taxon>unclassified sequences</taxon>
        <taxon>metagenomes</taxon>
        <taxon>ecological metagenomes</taxon>
    </lineage>
</organism>
<dbReference type="Pfam" id="PF13660">
    <property type="entry name" value="DUF4147"/>
    <property type="match status" value="1"/>
</dbReference>
<proteinExistence type="predicted"/>
<protein>
    <recommendedName>
        <fullName evidence="1">MOFRL-associated domain-containing protein</fullName>
    </recommendedName>
</protein>
<evidence type="ECO:0000259" key="1">
    <source>
        <dbReference type="Pfam" id="PF13660"/>
    </source>
</evidence>
<dbReference type="InterPro" id="IPR025286">
    <property type="entry name" value="MOFRL_assoc_dom"/>
</dbReference>
<dbReference type="SUPFAM" id="SSF82544">
    <property type="entry name" value="GckA/TtuD-like"/>
    <property type="match status" value="1"/>
</dbReference>
<gene>
    <name evidence="2" type="ORF">S01H1_09911</name>
</gene>
<accession>X0RH06</accession>
<dbReference type="GO" id="GO:0008887">
    <property type="term" value="F:glycerate kinase activity"/>
    <property type="evidence" value="ECO:0007669"/>
    <property type="project" value="InterPro"/>
</dbReference>
<dbReference type="InterPro" id="IPR039760">
    <property type="entry name" value="MOFRL_protein"/>
</dbReference>
<reference evidence="2" key="1">
    <citation type="journal article" date="2014" name="Front. Microbiol.">
        <title>High frequency of phylogenetically diverse reductive dehalogenase-homologous genes in deep subseafloor sedimentary metagenomes.</title>
        <authorList>
            <person name="Kawai M."/>
            <person name="Futagami T."/>
            <person name="Toyoda A."/>
            <person name="Takaki Y."/>
            <person name="Nishi S."/>
            <person name="Hori S."/>
            <person name="Arai W."/>
            <person name="Tsubouchi T."/>
            <person name="Morono Y."/>
            <person name="Uchiyama I."/>
            <person name="Ito T."/>
            <person name="Fujiyama A."/>
            <person name="Inagaki F."/>
            <person name="Takami H."/>
        </authorList>
    </citation>
    <scope>NUCLEOTIDE SEQUENCE</scope>
    <source>
        <strain evidence="2">Expedition CK06-06</strain>
    </source>
</reference>
<dbReference type="AlphaFoldDB" id="X0RH06"/>
<dbReference type="InterPro" id="IPR038614">
    <property type="entry name" value="GK_N_sf"/>
</dbReference>
<feature type="domain" description="MOFRL-associated" evidence="1">
    <location>
        <begin position="25"/>
        <end position="264"/>
    </location>
</feature>
<dbReference type="GO" id="GO:0005737">
    <property type="term" value="C:cytoplasm"/>
    <property type="evidence" value="ECO:0007669"/>
    <property type="project" value="TreeGrafter"/>
</dbReference>
<dbReference type="EMBL" id="BARS01005060">
    <property type="protein sequence ID" value="GAF68154.1"/>
    <property type="molecule type" value="Genomic_DNA"/>
</dbReference>
<sequence length="376" mass="41407">MEIKNYSDLVDFPSDKLVLQGRKLLLSLYKTGVEAVNPYEIVKNALKYDPDISTVKIRNFSHILKTDKIWVIGVGKAVGRMAEAVENIFSSHKLSGTICVPEGVKSSLNLNNIRVLESSHPLPSKKNIENTKIVIDTVKQIKSKDLVISLISGGGSALWASPIAPISLDDLRALNQVLIRSGMSIHEVNIVRKHVSNIKGGKFTKMIPCVNLSLIISDVIGDNIESIASGPFFPDSSTYLSVQRILEKYNLQNESLPSHVYNILRKGLKGEIEETPKKNDAVFNKVHNYVLGSNKIARKAISERAKGLGINTIDKEELVEKNARYIGKKLFLESKEILQEESSVILYISGGEPIIHVLGSGIGGRNQEVVGGFLEE</sequence>
<name>X0RH06_9ZZZZ</name>
<comment type="caution">
    <text evidence="2">The sequence shown here is derived from an EMBL/GenBank/DDBJ whole genome shotgun (WGS) entry which is preliminary data.</text>
</comment>